<dbReference type="Proteomes" id="UP000475325">
    <property type="component" value="Unassembled WGS sequence"/>
</dbReference>
<organism evidence="1 2">
    <name type="scientific">Orbilia oligospora</name>
    <name type="common">Nematode-trapping fungus</name>
    <name type="synonym">Arthrobotrys oligospora</name>
    <dbReference type="NCBI Taxonomy" id="2813651"/>
    <lineage>
        <taxon>Eukaryota</taxon>
        <taxon>Fungi</taxon>
        <taxon>Dikarya</taxon>
        <taxon>Ascomycota</taxon>
        <taxon>Pezizomycotina</taxon>
        <taxon>Orbiliomycetes</taxon>
        <taxon>Orbiliales</taxon>
        <taxon>Orbiliaceae</taxon>
        <taxon>Orbilia</taxon>
    </lineage>
</organism>
<evidence type="ECO:0000313" key="2">
    <source>
        <dbReference type="Proteomes" id="UP000475325"/>
    </source>
</evidence>
<evidence type="ECO:0000313" key="1">
    <source>
        <dbReference type="EMBL" id="KAF3090386.1"/>
    </source>
</evidence>
<reference evidence="1 2" key="1">
    <citation type="submission" date="2019-06" db="EMBL/GenBank/DDBJ databases">
        <authorList>
            <person name="Palmer J.M."/>
        </authorList>
    </citation>
    <scope>NUCLEOTIDE SEQUENCE [LARGE SCALE GENOMIC DNA]</scope>
    <source>
        <strain evidence="1 2">TWF102</strain>
    </source>
</reference>
<proteinExistence type="predicted"/>
<protein>
    <submittedName>
        <fullName evidence="1">Uncharacterized protein</fullName>
    </submittedName>
</protein>
<gene>
    <name evidence="1" type="ORF">TWF102_009345</name>
</gene>
<dbReference type="EMBL" id="WIQW01000061">
    <property type="protein sequence ID" value="KAF3090386.1"/>
    <property type="molecule type" value="Genomic_DNA"/>
</dbReference>
<name>A0A7C8J5B9_ORBOL</name>
<dbReference type="AlphaFoldDB" id="A0A7C8J5B9"/>
<comment type="caution">
    <text evidence="1">The sequence shown here is derived from an EMBL/GenBank/DDBJ whole genome shotgun (WGS) entry which is preliminary data.</text>
</comment>
<sequence length="102" mass="11072">MEFCSPEVIAFLADIAKNSLPQDLVPSGQTVTVALISTNERRHDKPGLCQEVLVTNKISSAFLGILEGVSIDAGIFIRNAPRDLNGPTLLKMQLFNFQITTA</sequence>
<accession>A0A7C8J5B9</accession>